<dbReference type="InterPro" id="IPR036116">
    <property type="entry name" value="FN3_sf"/>
</dbReference>
<reference evidence="3 4" key="1">
    <citation type="journal article" date="2016" name="Nat. Commun.">
        <title>Thousands of microbial genomes shed light on interconnected biogeochemical processes in an aquifer system.</title>
        <authorList>
            <person name="Anantharaman K."/>
            <person name="Brown C.T."/>
            <person name="Hug L.A."/>
            <person name="Sharon I."/>
            <person name="Castelle C.J."/>
            <person name="Probst A.J."/>
            <person name="Thomas B.C."/>
            <person name="Singh A."/>
            <person name="Wilkins M.J."/>
            <person name="Karaoz U."/>
            <person name="Brodie E.L."/>
            <person name="Williams K.H."/>
            <person name="Hubbard S.S."/>
            <person name="Banfield J.F."/>
        </authorList>
    </citation>
    <scope>NUCLEOTIDE SEQUENCE [LARGE SCALE GENOMIC DNA]</scope>
</reference>
<dbReference type="AlphaFoldDB" id="A0A1G2A9T2"/>
<dbReference type="SMART" id="SM00060">
    <property type="entry name" value="FN3"/>
    <property type="match status" value="2"/>
</dbReference>
<evidence type="ECO:0000313" key="4">
    <source>
        <dbReference type="Proteomes" id="UP000178315"/>
    </source>
</evidence>
<accession>A0A1G2A9T2</accession>
<dbReference type="PROSITE" id="PS50853">
    <property type="entry name" value="FN3"/>
    <property type="match status" value="1"/>
</dbReference>
<evidence type="ECO:0000259" key="2">
    <source>
        <dbReference type="PROSITE" id="PS50853"/>
    </source>
</evidence>
<organism evidence="3 4">
    <name type="scientific">Candidatus Jacksonbacteria bacterium RIFCSPLOWO2_02_FULL_44_20</name>
    <dbReference type="NCBI Taxonomy" id="1798460"/>
    <lineage>
        <taxon>Bacteria</taxon>
        <taxon>Candidatus Jacksoniibacteriota</taxon>
    </lineage>
</organism>
<evidence type="ECO:0000313" key="3">
    <source>
        <dbReference type="EMBL" id="OGY72807.1"/>
    </source>
</evidence>
<sequence length="302" mass="33099">MRHTFNKVYLFVTALLFAVGIILGEEIIQTRGTVPLPRTLLTEASAEENVENTPLNDAPENAGAKSKDPIAQVFFDRSFLSIEESLILQKRREIGTQTKVAVSRVAPAPRNVLITDVKNGELVTITWDIFIAPPQKVLIFRSDDGGASTLVGEVAGTEPGYHDTAIKIGSRYSYTLQSLSEDGEKSGTAGPIITGPIEDLVPPTPPFLITYTFEDNGVILKWSDPTATDLDHISIYRSSVKGDVGEKIYEVLPGVQTYTDAGVEDGRTYYYFLKSEDKNGNQSINEIVEKRVGNPAIFTPVF</sequence>
<dbReference type="InterPro" id="IPR013783">
    <property type="entry name" value="Ig-like_fold"/>
</dbReference>
<dbReference type="Gene3D" id="2.60.40.10">
    <property type="entry name" value="Immunoglobulins"/>
    <property type="match status" value="2"/>
</dbReference>
<evidence type="ECO:0000256" key="1">
    <source>
        <dbReference type="SAM" id="MobiDB-lite"/>
    </source>
</evidence>
<proteinExistence type="predicted"/>
<feature type="region of interest" description="Disordered" evidence="1">
    <location>
        <begin position="45"/>
        <end position="64"/>
    </location>
</feature>
<gene>
    <name evidence="3" type="ORF">A3H61_02540</name>
</gene>
<dbReference type="SUPFAM" id="SSF49265">
    <property type="entry name" value="Fibronectin type III"/>
    <property type="match status" value="1"/>
</dbReference>
<feature type="domain" description="Fibronectin type-III" evidence="2">
    <location>
        <begin position="202"/>
        <end position="295"/>
    </location>
</feature>
<dbReference type="Proteomes" id="UP000178315">
    <property type="component" value="Unassembled WGS sequence"/>
</dbReference>
<dbReference type="EMBL" id="MHJU01000023">
    <property type="protein sequence ID" value="OGY72807.1"/>
    <property type="molecule type" value="Genomic_DNA"/>
</dbReference>
<dbReference type="InterPro" id="IPR003961">
    <property type="entry name" value="FN3_dom"/>
</dbReference>
<name>A0A1G2A9T2_9BACT</name>
<protein>
    <recommendedName>
        <fullName evidence="2">Fibronectin type-III domain-containing protein</fullName>
    </recommendedName>
</protein>
<comment type="caution">
    <text evidence="3">The sequence shown here is derived from an EMBL/GenBank/DDBJ whole genome shotgun (WGS) entry which is preliminary data.</text>
</comment>